<protein>
    <submittedName>
        <fullName evidence="3">HNH endonuclease</fullName>
    </submittedName>
</protein>
<keyword evidence="3" id="KW-0378">Hydrolase</keyword>
<dbReference type="GO" id="GO:0003676">
    <property type="term" value="F:nucleic acid binding"/>
    <property type="evidence" value="ECO:0007669"/>
    <property type="project" value="InterPro"/>
</dbReference>
<dbReference type="GeneID" id="55609729"/>
<name>A0A345M8G5_9CAUD</name>
<evidence type="ECO:0000313" key="4">
    <source>
        <dbReference type="Proteomes" id="UP000259988"/>
    </source>
</evidence>
<keyword evidence="3" id="KW-0540">Nuclease</keyword>
<evidence type="ECO:0000313" key="3">
    <source>
        <dbReference type="EMBL" id="AXH66786.1"/>
    </source>
</evidence>
<dbReference type="RefSeq" id="YP_009839475.1">
    <property type="nucleotide sequence ID" value="NC_048721.1"/>
</dbReference>
<dbReference type="KEGG" id="vg:55609729"/>
<proteinExistence type="predicted"/>
<feature type="domain" description="HNH nuclease" evidence="2">
    <location>
        <begin position="19"/>
        <end position="82"/>
    </location>
</feature>
<keyword evidence="3" id="KW-0255">Endonuclease</keyword>
<keyword evidence="1" id="KW-0472">Membrane</keyword>
<keyword evidence="1" id="KW-0812">Transmembrane</keyword>
<sequence length="159" mass="18234">MKTDEDRCREYGVPYDPTITRPAVYQQSGWKCHLCGKRVRRSLKYPHPKSPSLDHIVPLSWRKDSPGHVWGNVALAHLRCNQSKGARFAGSTKPAPRRPGLVTVTPLWKFRLTAFAIAGLLYYFSAPAVILTMSALVCILSVVPQRKVRRRRRRAWWKL</sequence>
<dbReference type="InterPro" id="IPR002711">
    <property type="entry name" value="HNH"/>
</dbReference>
<dbReference type="GO" id="GO:0008270">
    <property type="term" value="F:zinc ion binding"/>
    <property type="evidence" value="ECO:0007669"/>
    <property type="project" value="InterPro"/>
</dbReference>
<evidence type="ECO:0000256" key="1">
    <source>
        <dbReference type="SAM" id="Phobius"/>
    </source>
</evidence>
<dbReference type="Pfam" id="PF01844">
    <property type="entry name" value="HNH"/>
    <property type="match status" value="1"/>
</dbReference>
<evidence type="ECO:0000259" key="2">
    <source>
        <dbReference type="SMART" id="SM00507"/>
    </source>
</evidence>
<dbReference type="CDD" id="cd00085">
    <property type="entry name" value="HNHc"/>
    <property type="match status" value="1"/>
</dbReference>
<dbReference type="GO" id="GO:0004519">
    <property type="term" value="F:endonuclease activity"/>
    <property type="evidence" value="ECO:0007669"/>
    <property type="project" value="UniProtKB-KW"/>
</dbReference>
<dbReference type="SMART" id="SM00507">
    <property type="entry name" value="HNHc"/>
    <property type="match status" value="1"/>
</dbReference>
<feature type="transmembrane region" description="Helical" evidence="1">
    <location>
        <begin position="120"/>
        <end position="143"/>
    </location>
</feature>
<gene>
    <name evidence="3" type="primary">38</name>
    <name evidence="3" type="ORF">SEA_STARPLATINUM_38</name>
</gene>
<dbReference type="Proteomes" id="UP000259988">
    <property type="component" value="Segment"/>
</dbReference>
<dbReference type="InterPro" id="IPR003615">
    <property type="entry name" value="HNH_nuc"/>
</dbReference>
<keyword evidence="4" id="KW-1185">Reference proteome</keyword>
<keyword evidence="1" id="KW-1133">Transmembrane helix</keyword>
<dbReference type="Gene3D" id="1.10.30.50">
    <property type="match status" value="1"/>
</dbReference>
<reference evidence="3 4" key="1">
    <citation type="submission" date="2018-07" db="EMBL/GenBank/DDBJ databases">
        <authorList>
            <person name="Cook J.L."/>
            <person name="Tucker S.D."/>
            <person name="Kassa A.K."/>
            <person name="Jones J.A."/>
            <person name="Khadka D."/>
            <person name="Klug H.M."/>
            <person name="Layton S.R."/>
            <person name="Nayek S."/>
            <person name="Bhuiyan S."/>
            <person name="Kim T."/>
            <person name="Hughes L.E."/>
            <person name="Garlena R.A."/>
            <person name="Russell D.A."/>
            <person name="Pope W.H."/>
            <person name="Jacobs-Sera D."/>
            <person name="Hatfull G.F."/>
        </authorList>
    </citation>
    <scope>NUCLEOTIDE SEQUENCE [LARGE SCALE GENOMIC DNA]</scope>
</reference>
<accession>A0A345M8G5</accession>
<dbReference type="EMBL" id="MH576965">
    <property type="protein sequence ID" value="AXH66786.1"/>
    <property type="molecule type" value="Genomic_DNA"/>
</dbReference>
<organism evidence="3 4">
    <name type="scientific">Streptomyces phage StarPlatinum</name>
    <dbReference type="NCBI Taxonomy" id="2283265"/>
    <lineage>
        <taxon>Viruses</taxon>
        <taxon>Duplodnaviria</taxon>
        <taxon>Heunggongvirae</taxon>
        <taxon>Uroviricota</taxon>
        <taxon>Caudoviricetes</taxon>
        <taxon>Stanwilliamsviridae</taxon>
        <taxon>Boydwoodruffvirinae</taxon>
        <taxon>Karimacvirus</taxon>
        <taxon>Karimacvirus starplatinum</taxon>
        <taxon>Streptomyces virus StarPlatinum</taxon>
    </lineage>
</organism>